<dbReference type="PANTHER" id="PTHR42754">
    <property type="entry name" value="ENDOGLUCANASE"/>
    <property type="match status" value="1"/>
</dbReference>
<organism evidence="1">
    <name type="scientific">marine sediment metagenome</name>
    <dbReference type="NCBI Taxonomy" id="412755"/>
    <lineage>
        <taxon>unclassified sequences</taxon>
        <taxon>metagenomes</taxon>
        <taxon>ecological metagenomes</taxon>
    </lineage>
</organism>
<accession>X1JRM6</accession>
<protein>
    <recommendedName>
        <fullName evidence="2">Bulb-type lectin domain-containing protein</fullName>
    </recommendedName>
</protein>
<dbReference type="EMBL" id="BARU01035753">
    <property type="protein sequence ID" value="GAH84065.1"/>
    <property type="molecule type" value="Genomic_DNA"/>
</dbReference>
<feature type="non-terminal residue" evidence="1">
    <location>
        <position position="1"/>
    </location>
</feature>
<proteinExistence type="predicted"/>
<dbReference type="PANTHER" id="PTHR42754:SF1">
    <property type="entry name" value="LIPOPROTEIN"/>
    <property type="match status" value="1"/>
</dbReference>
<sequence>LYEDGSIEWDRTFGGSEADVIYSIIQTKDEGYAVAGKTKSIASGVKAWVIKLNKRGNKVWDNTFAKRTDDEIFSIIQTKDGGYAVCGYTGAKDWGEVDSWIIKLDKTLNIEWDKIFGGIGWDETNSILQEEDGSFIVFGFVQSKDKGREDGWIAKLDENGEMVWDKTFGGSQNDEIFSGIKTMDGGYAVCGYTESKGAGGYDAWIAKLDENGEMVWDKAFGGIEAEVANSIIQTGDGGYVLAGYTWSKGAERED</sequence>
<dbReference type="AlphaFoldDB" id="X1JRM6"/>
<evidence type="ECO:0000313" key="1">
    <source>
        <dbReference type="EMBL" id="GAH84065.1"/>
    </source>
</evidence>
<name>X1JRM6_9ZZZZ</name>
<reference evidence="1" key="1">
    <citation type="journal article" date="2014" name="Front. Microbiol.">
        <title>High frequency of phylogenetically diverse reductive dehalogenase-homologous genes in deep subseafloor sedimentary metagenomes.</title>
        <authorList>
            <person name="Kawai M."/>
            <person name="Futagami T."/>
            <person name="Toyoda A."/>
            <person name="Takaki Y."/>
            <person name="Nishi S."/>
            <person name="Hori S."/>
            <person name="Arai W."/>
            <person name="Tsubouchi T."/>
            <person name="Morono Y."/>
            <person name="Uchiyama I."/>
            <person name="Ito T."/>
            <person name="Fujiyama A."/>
            <person name="Inagaki F."/>
            <person name="Takami H."/>
        </authorList>
    </citation>
    <scope>NUCLEOTIDE SEQUENCE</scope>
    <source>
        <strain evidence="1">Expedition CK06-06</strain>
    </source>
</reference>
<evidence type="ECO:0008006" key="2">
    <source>
        <dbReference type="Google" id="ProtNLM"/>
    </source>
</evidence>
<feature type="non-terminal residue" evidence="1">
    <location>
        <position position="254"/>
    </location>
</feature>
<gene>
    <name evidence="1" type="ORF">S03H2_55912</name>
</gene>
<comment type="caution">
    <text evidence="1">The sequence shown here is derived from an EMBL/GenBank/DDBJ whole genome shotgun (WGS) entry which is preliminary data.</text>
</comment>